<dbReference type="AlphaFoldDB" id="M4C3I7"/>
<protein>
    <recommendedName>
        <fullName evidence="7">DNA mismatch repair proteins mutS family domain-containing protein</fullName>
    </recommendedName>
</protein>
<dbReference type="SUPFAM" id="SSF52540">
    <property type="entry name" value="P-loop containing nucleoside triphosphate hydrolases"/>
    <property type="match status" value="1"/>
</dbReference>
<evidence type="ECO:0000313" key="9">
    <source>
        <dbReference type="Proteomes" id="UP000011713"/>
    </source>
</evidence>
<dbReference type="Proteomes" id="UP000011713">
    <property type="component" value="Unassembled WGS sequence"/>
</dbReference>
<evidence type="ECO:0000256" key="3">
    <source>
        <dbReference type="ARBA" id="ARBA00022840"/>
    </source>
</evidence>
<feature type="domain" description="DNA mismatch repair proteins mutS family" evidence="7">
    <location>
        <begin position="626"/>
        <end position="642"/>
    </location>
</feature>
<dbReference type="Gene3D" id="1.10.1420.10">
    <property type="match status" value="2"/>
</dbReference>
<dbReference type="EnsemblProtists" id="HpaT813655">
    <property type="protein sequence ID" value="HpaP813655"/>
    <property type="gene ID" value="HpaG813655"/>
</dbReference>
<keyword evidence="2" id="KW-0547">Nucleotide-binding</keyword>
<evidence type="ECO:0000256" key="6">
    <source>
        <dbReference type="SAM" id="MobiDB-lite"/>
    </source>
</evidence>
<dbReference type="PIRSF" id="PIRSF005813">
    <property type="entry name" value="MSH2"/>
    <property type="match status" value="1"/>
</dbReference>
<dbReference type="InterPro" id="IPR036187">
    <property type="entry name" value="DNA_mismatch_repair_MutS_sf"/>
</dbReference>
<dbReference type="VEuPathDB" id="FungiDB:HpaG813655"/>
<dbReference type="InterPro" id="IPR007696">
    <property type="entry name" value="DNA_mismatch_repair_MutS_core"/>
</dbReference>
<dbReference type="Gene3D" id="3.30.420.110">
    <property type="entry name" value="MutS, connector domain"/>
    <property type="match status" value="1"/>
</dbReference>
<evidence type="ECO:0000256" key="2">
    <source>
        <dbReference type="ARBA" id="ARBA00022741"/>
    </source>
</evidence>
<dbReference type="Gene3D" id="3.40.50.300">
    <property type="entry name" value="P-loop containing nucleotide triphosphate hydrolases"/>
    <property type="match status" value="1"/>
</dbReference>
<keyword evidence="5" id="KW-0234">DNA repair</keyword>
<dbReference type="Pfam" id="PF05190">
    <property type="entry name" value="MutS_IV"/>
    <property type="match status" value="1"/>
</dbReference>
<dbReference type="OMA" id="LVRFPQK"/>
<dbReference type="Pfam" id="PF05192">
    <property type="entry name" value="MutS_III"/>
    <property type="match status" value="1"/>
</dbReference>
<evidence type="ECO:0000256" key="4">
    <source>
        <dbReference type="ARBA" id="ARBA00023125"/>
    </source>
</evidence>
<comment type="similarity">
    <text evidence="1">Belongs to the DNA mismatch repair MutS family.</text>
</comment>
<proteinExistence type="inferred from homology"/>
<dbReference type="InParanoid" id="M4C3I7"/>
<reference evidence="9" key="1">
    <citation type="journal article" date="2010" name="Science">
        <title>Signatures of adaptation to obligate biotrophy in the Hyaloperonospora arabidopsidis genome.</title>
        <authorList>
            <person name="Baxter L."/>
            <person name="Tripathy S."/>
            <person name="Ishaque N."/>
            <person name="Boot N."/>
            <person name="Cabral A."/>
            <person name="Kemen E."/>
            <person name="Thines M."/>
            <person name="Ah-Fong A."/>
            <person name="Anderson R."/>
            <person name="Badejoko W."/>
            <person name="Bittner-Eddy P."/>
            <person name="Boore J.L."/>
            <person name="Chibucos M.C."/>
            <person name="Coates M."/>
            <person name="Dehal P."/>
            <person name="Delehaunty K."/>
            <person name="Dong S."/>
            <person name="Downton P."/>
            <person name="Dumas B."/>
            <person name="Fabro G."/>
            <person name="Fronick C."/>
            <person name="Fuerstenberg S.I."/>
            <person name="Fulton L."/>
            <person name="Gaulin E."/>
            <person name="Govers F."/>
            <person name="Hughes L."/>
            <person name="Humphray S."/>
            <person name="Jiang R.H."/>
            <person name="Judelson H."/>
            <person name="Kamoun S."/>
            <person name="Kyung K."/>
            <person name="Meijer H."/>
            <person name="Minx P."/>
            <person name="Morris P."/>
            <person name="Nelson J."/>
            <person name="Phuntumart V."/>
            <person name="Qutob D."/>
            <person name="Rehmany A."/>
            <person name="Rougon-Cardoso A."/>
            <person name="Ryden P."/>
            <person name="Torto-Alalibo T."/>
            <person name="Studholme D."/>
            <person name="Wang Y."/>
            <person name="Win J."/>
            <person name="Wood J."/>
            <person name="Clifton S.W."/>
            <person name="Rogers J."/>
            <person name="Van den Ackerveken G."/>
            <person name="Jones J.D."/>
            <person name="McDowell J.M."/>
            <person name="Beynon J."/>
            <person name="Tyler B.M."/>
        </authorList>
    </citation>
    <scope>NUCLEOTIDE SEQUENCE [LARGE SCALE GENOMIC DNA]</scope>
    <source>
        <strain evidence="9">Emoy2</strain>
    </source>
</reference>
<dbReference type="Pfam" id="PF00488">
    <property type="entry name" value="MutS_V"/>
    <property type="match status" value="1"/>
</dbReference>
<keyword evidence="3" id="KW-0067">ATP-binding</keyword>
<dbReference type="EMBL" id="JH598165">
    <property type="status" value="NOT_ANNOTATED_CDS"/>
    <property type="molecule type" value="Genomic_DNA"/>
</dbReference>
<dbReference type="SMART" id="SM00533">
    <property type="entry name" value="MUTSd"/>
    <property type="match status" value="1"/>
</dbReference>
<evidence type="ECO:0000313" key="8">
    <source>
        <dbReference type="EnsemblProtists" id="HpaP813655"/>
    </source>
</evidence>
<evidence type="ECO:0000256" key="5">
    <source>
        <dbReference type="ARBA" id="ARBA00023204"/>
    </source>
</evidence>
<evidence type="ECO:0000256" key="1">
    <source>
        <dbReference type="ARBA" id="ARBA00006271"/>
    </source>
</evidence>
<dbReference type="InterPro" id="IPR036678">
    <property type="entry name" value="MutS_con_dom_sf"/>
</dbReference>
<dbReference type="FunCoup" id="M4C3I7">
    <property type="interactions" value="485"/>
</dbReference>
<keyword evidence="4" id="KW-0238">DNA-binding</keyword>
<reference evidence="8" key="2">
    <citation type="submission" date="2015-06" db="UniProtKB">
        <authorList>
            <consortium name="EnsemblProtists"/>
        </authorList>
    </citation>
    <scope>IDENTIFICATION</scope>
    <source>
        <strain evidence="8">Emoy2</strain>
    </source>
</reference>
<dbReference type="GO" id="GO:0006312">
    <property type="term" value="P:mitotic recombination"/>
    <property type="evidence" value="ECO:0007669"/>
    <property type="project" value="TreeGrafter"/>
</dbReference>
<dbReference type="PANTHER" id="PTHR11361">
    <property type="entry name" value="DNA MISMATCH REPAIR PROTEIN MUTS FAMILY MEMBER"/>
    <property type="match status" value="1"/>
</dbReference>
<evidence type="ECO:0000259" key="7">
    <source>
        <dbReference type="PROSITE" id="PS00486"/>
    </source>
</evidence>
<keyword evidence="9" id="KW-1185">Reference proteome</keyword>
<dbReference type="SMART" id="SM00534">
    <property type="entry name" value="MUTSac"/>
    <property type="match status" value="1"/>
</dbReference>
<dbReference type="FunFam" id="3.40.50.300:FF:005021">
    <property type="entry name" value="Predicted protein"/>
    <property type="match status" value="1"/>
</dbReference>
<dbReference type="InterPro" id="IPR000432">
    <property type="entry name" value="DNA_mismatch_repair_MutS_C"/>
</dbReference>
<organism evidence="8 9">
    <name type="scientific">Hyaloperonospora arabidopsidis (strain Emoy2)</name>
    <name type="common">Downy mildew agent</name>
    <name type="synonym">Peronospora arabidopsidis</name>
    <dbReference type="NCBI Taxonomy" id="559515"/>
    <lineage>
        <taxon>Eukaryota</taxon>
        <taxon>Sar</taxon>
        <taxon>Stramenopiles</taxon>
        <taxon>Oomycota</taxon>
        <taxon>Peronosporomycetes</taxon>
        <taxon>Peronosporales</taxon>
        <taxon>Peronosporaceae</taxon>
        <taxon>Hyaloperonospora</taxon>
    </lineage>
</organism>
<dbReference type="GO" id="GO:0006298">
    <property type="term" value="P:mismatch repair"/>
    <property type="evidence" value="ECO:0007669"/>
    <property type="project" value="InterPro"/>
</dbReference>
<name>M4C3I7_HYAAE</name>
<keyword evidence="5" id="KW-0227">DNA damage</keyword>
<dbReference type="STRING" id="559515.M4C3I7"/>
<dbReference type="PANTHER" id="PTHR11361:SF35">
    <property type="entry name" value="DNA MISMATCH REPAIR PROTEIN MSH2"/>
    <property type="match status" value="1"/>
</dbReference>
<dbReference type="SUPFAM" id="SSF48334">
    <property type="entry name" value="DNA repair protein MutS, domain III"/>
    <property type="match status" value="1"/>
</dbReference>
<dbReference type="InterPro" id="IPR007861">
    <property type="entry name" value="DNA_mismatch_repair_MutS_clamp"/>
</dbReference>
<dbReference type="HOGENOM" id="CLU_002472_10_2_1"/>
<dbReference type="InterPro" id="IPR027417">
    <property type="entry name" value="P-loop_NTPase"/>
</dbReference>
<feature type="region of interest" description="Disordered" evidence="6">
    <location>
        <begin position="745"/>
        <end position="776"/>
    </location>
</feature>
<dbReference type="GO" id="GO:0032301">
    <property type="term" value="C:MutSalpha complex"/>
    <property type="evidence" value="ECO:0007669"/>
    <property type="project" value="TreeGrafter"/>
</dbReference>
<accession>M4C3I7</accession>
<dbReference type="eggNOG" id="KOG0219">
    <property type="taxonomic scope" value="Eukaryota"/>
</dbReference>
<dbReference type="InterPro" id="IPR045076">
    <property type="entry name" value="MutS"/>
</dbReference>
<dbReference type="GO" id="GO:0030983">
    <property type="term" value="F:mismatched DNA binding"/>
    <property type="evidence" value="ECO:0007669"/>
    <property type="project" value="InterPro"/>
</dbReference>
<feature type="compositionally biased region" description="Basic and acidic residues" evidence="6">
    <location>
        <begin position="757"/>
        <end position="771"/>
    </location>
</feature>
<sequence>MEDAHETEMALQIRNNKHLKQVGVAVRRPRSRSSCIKGQANEDTKQWELLLFSIADSSELGALESLLVQLAPSTCYLSAEVEQLQSVGDSKKLHALLQTHNVARVYVKKHLFLDVSSVEKHVSRLLGADTMAVLPEMLACKLAAGSLACLLDALGVVTDADAFGCYTLQEGSLLSAMQLDNAALRSLNLLPELSSTMTGGGRFGGSVLEILDRGKTAMGRRLLERWIRQPLVDVEQIDKRQRFVQLFVNDSSLRMELLDEGMKALPDLGRLATCLEKKKNAKITDLVSVYDAAVGAMPRVLQSLKSTNVSRGGDDTIADLMKQAFVAPLDKVLADLQGYTELVEEVIDLDSRPTLVVNAKHDENLQALREEWDSVLADIEEEHRDALDDIGGEIKCEKDKVRGFAFRVVNKKEEARLSKLPHVHICQVLVSGVQFTTTKLKALADDYRRVCAEYEERQSHLLNAAIDVASTYVPVLEAATAILAELDVLLGFAHAACHSGSGYCRPILDPNGDSIVLTSARHPCVELQDGVDFIPNDYTFDRETSRFQLVTGPNMGGKSTYIRQLGTIAVMAQIGSFVPAEVARLPLFDKLLVRVGAGDLQQRGVSTFMLEMLEASAILHKATKHSLVIIDELGRGTSTYDGFGLAWAISEYLLTKARSMCLFATHFHELTALEHEHPCGFKNKHVTAVASDRDITMIYQVRDGPCMESFGVHVASMAGFPSSVIQCARRKSQELEGFQRALGATSQDSCGGGGGDRCAKRAAEESSRLETEQAPPSKRVALDRRLIAAFAALPLDKLTCAEALTAVHKLVRS</sequence>
<dbReference type="GO" id="GO:0005524">
    <property type="term" value="F:ATP binding"/>
    <property type="evidence" value="ECO:0007669"/>
    <property type="project" value="UniProtKB-KW"/>
</dbReference>
<dbReference type="PROSITE" id="PS00486">
    <property type="entry name" value="DNA_MISMATCH_REPAIR_2"/>
    <property type="match status" value="1"/>
</dbReference>
<dbReference type="InterPro" id="IPR011184">
    <property type="entry name" value="DNA_mismatch_repair_Msh2"/>
</dbReference>
<dbReference type="GO" id="GO:0140664">
    <property type="term" value="F:ATP-dependent DNA damage sensor activity"/>
    <property type="evidence" value="ECO:0007669"/>
    <property type="project" value="InterPro"/>
</dbReference>